<evidence type="ECO:0000313" key="2">
    <source>
        <dbReference type="Proteomes" id="UP001233999"/>
    </source>
</evidence>
<reference evidence="1" key="1">
    <citation type="journal article" date="2023" name="IScience">
        <title>Live-bearing cockroach genome reveals convergent evolutionary mechanisms linked to viviparity in insects and beyond.</title>
        <authorList>
            <person name="Fouks B."/>
            <person name="Harrison M.C."/>
            <person name="Mikhailova A.A."/>
            <person name="Marchal E."/>
            <person name="English S."/>
            <person name="Carruthers M."/>
            <person name="Jennings E.C."/>
            <person name="Chiamaka E.L."/>
            <person name="Frigard R.A."/>
            <person name="Pippel M."/>
            <person name="Attardo G.M."/>
            <person name="Benoit J.B."/>
            <person name="Bornberg-Bauer E."/>
            <person name="Tobe S.S."/>
        </authorList>
    </citation>
    <scope>NUCLEOTIDE SEQUENCE</scope>
    <source>
        <strain evidence="1">Stay&amp;Tobe</strain>
    </source>
</reference>
<evidence type="ECO:0000313" key="1">
    <source>
        <dbReference type="EMBL" id="KAJ9576696.1"/>
    </source>
</evidence>
<keyword evidence="2" id="KW-1185">Reference proteome</keyword>
<comment type="caution">
    <text evidence="1">The sequence shown here is derived from an EMBL/GenBank/DDBJ whole genome shotgun (WGS) entry which is preliminary data.</text>
</comment>
<dbReference type="Proteomes" id="UP001233999">
    <property type="component" value="Unassembled WGS sequence"/>
</dbReference>
<proteinExistence type="predicted"/>
<name>A0AAD7ZA27_DIPPU</name>
<gene>
    <name evidence="1" type="ORF">L9F63_025408</name>
</gene>
<protein>
    <submittedName>
        <fullName evidence="1">Uncharacterized protein</fullName>
    </submittedName>
</protein>
<organism evidence="1 2">
    <name type="scientific">Diploptera punctata</name>
    <name type="common">Pacific beetle cockroach</name>
    <dbReference type="NCBI Taxonomy" id="6984"/>
    <lineage>
        <taxon>Eukaryota</taxon>
        <taxon>Metazoa</taxon>
        <taxon>Ecdysozoa</taxon>
        <taxon>Arthropoda</taxon>
        <taxon>Hexapoda</taxon>
        <taxon>Insecta</taxon>
        <taxon>Pterygota</taxon>
        <taxon>Neoptera</taxon>
        <taxon>Polyneoptera</taxon>
        <taxon>Dictyoptera</taxon>
        <taxon>Blattodea</taxon>
        <taxon>Blaberoidea</taxon>
        <taxon>Blaberidae</taxon>
        <taxon>Diplopterinae</taxon>
        <taxon>Diploptera</taxon>
    </lineage>
</organism>
<dbReference type="AlphaFoldDB" id="A0AAD7ZA27"/>
<accession>A0AAD7ZA27</accession>
<reference evidence="1" key="2">
    <citation type="submission" date="2023-05" db="EMBL/GenBank/DDBJ databases">
        <authorList>
            <person name="Fouks B."/>
        </authorList>
    </citation>
    <scope>NUCLEOTIDE SEQUENCE</scope>
    <source>
        <strain evidence="1">Stay&amp;Tobe</strain>
        <tissue evidence="1">Testes</tissue>
    </source>
</reference>
<dbReference type="EMBL" id="JASPKZ010009486">
    <property type="protein sequence ID" value="KAJ9576696.1"/>
    <property type="molecule type" value="Genomic_DNA"/>
</dbReference>
<sequence length="87" mass="10499">MGGMAWNESQLFVAYCHIWRRIVAYLRDCLRTGMWSMLYTRQFSLHSTAGHERYIDITLHIVGCTLLWTWQKLATNLRTWVLYIWMI</sequence>